<evidence type="ECO:0000256" key="1">
    <source>
        <dbReference type="ARBA" id="ARBA00023054"/>
    </source>
</evidence>
<evidence type="ECO:0000313" key="3">
    <source>
        <dbReference type="RefSeq" id="XP_020011989.1"/>
    </source>
</evidence>
<name>A0A8B7TWV7_CASCN</name>
<sequence>MIPFSWLNTIPWYGEPRSVSPAGKPLGHVRSWRELDATATVLANRQDESEQSRKRLIEQSREFKKNTPEVRRGSPDAVLSRGLVTLGHVQSTCPKRGDKRVASLPLLSSVPCPQPCPRMRGVPHRCGDVTVASLSRII</sequence>
<protein>
    <submittedName>
        <fullName evidence="3">Uncharacterized protein LOC109681581 isoform X3</fullName>
    </submittedName>
</protein>
<feature type="domain" description="Cux N-terminal" evidence="2">
    <location>
        <begin position="33"/>
        <end position="73"/>
    </location>
</feature>
<dbReference type="PANTHER" id="PTHR14043">
    <property type="entry name" value="CCAAT DISPLACEMENT PROTEIN-RELATED"/>
    <property type="match status" value="1"/>
</dbReference>
<organism evidence="3">
    <name type="scientific">Castor canadensis</name>
    <name type="common">American beaver</name>
    <dbReference type="NCBI Taxonomy" id="51338"/>
    <lineage>
        <taxon>Eukaryota</taxon>
        <taxon>Metazoa</taxon>
        <taxon>Chordata</taxon>
        <taxon>Craniata</taxon>
        <taxon>Vertebrata</taxon>
        <taxon>Euteleostomi</taxon>
        <taxon>Mammalia</taxon>
        <taxon>Eutheria</taxon>
        <taxon>Euarchontoglires</taxon>
        <taxon>Glires</taxon>
        <taxon>Rodentia</taxon>
        <taxon>Castorimorpha</taxon>
        <taxon>Castoridae</taxon>
        <taxon>Castor</taxon>
    </lineage>
</organism>
<reference evidence="3" key="1">
    <citation type="submission" date="2025-08" db="UniProtKB">
        <authorList>
            <consortium name="RefSeq"/>
        </authorList>
    </citation>
    <scope>IDENTIFICATION</scope>
    <source>
        <tissue evidence="3">Leukocyte</tissue>
    </source>
</reference>
<dbReference type="PANTHER" id="PTHR14043:SF4">
    <property type="entry name" value="HOMEOBOX PROTEIN CUT-LIKE 1"/>
    <property type="match status" value="1"/>
</dbReference>
<dbReference type="GO" id="GO:0000981">
    <property type="term" value="F:DNA-binding transcription factor activity, RNA polymerase II-specific"/>
    <property type="evidence" value="ECO:0007669"/>
    <property type="project" value="TreeGrafter"/>
</dbReference>
<accession>A0A8B7TWV7</accession>
<dbReference type="InterPro" id="IPR057476">
    <property type="entry name" value="Cux_N"/>
</dbReference>
<dbReference type="AlphaFoldDB" id="A0A8B7TWV7"/>
<dbReference type="OrthoDB" id="10257567at2759"/>
<proteinExistence type="predicted"/>
<evidence type="ECO:0000259" key="2">
    <source>
        <dbReference type="Pfam" id="PF25398"/>
    </source>
</evidence>
<dbReference type="Pfam" id="PF25398">
    <property type="entry name" value="CUX1_N"/>
    <property type="match status" value="1"/>
</dbReference>
<dbReference type="GO" id="GO:0005634">
    <property type="term" value="C:nucleus"/>
    <property type="evidence" value="ECO:0007669"/>
    <property type="project" value="TreeGrafter"/>
</dbReference>
<dbReference type="GO" id="GO:0000977">
    <property type="term" value="F:RNA polymerase II transcription regulatory region sequence-specific DNA binding"/>
    <property type="evidence" value="ECO:0007669"/>
    <property type="project" value="TreeGrafter"/>
</dbReference>
<gene>
    <name evidence="3" type="primary">LOC109681581</name>
</gene>
<keyword evidence="1" id="KW-0175">Coiled coil</keyword>
<dbReference type="RefSeq" id="XP_020011989.1">
    <property type="nucleotide sequence ID" value="XM_020156400.1"/>
</dbReference>